<reference evidence="2 3" key="1">
    <citation type="submission" date="2018-11" db="EMBL/GenBank/DDBJ databases">
        <title>Micromonospora sp. PPF5-17, a new actinomycetes isolated from a hot spring soil.</title>
        <authorList>
            <person name="Thawai C."/>
        </authorList>
    </citation>
    <scope>NUCLEOTIDE SEQUENCE [LARGE SCALE GENOMIC DNA]</scope>
    <source>
        <strain evidence="2 3">PPF5-17</strain>
    </source>
</reference>
<evidence type="ECO:0000313" key="3">
    <source>
        <dbReference type="Proteomes" id="UP000280698"/>
    </source>
</evidence>
<accession>A0ABX9W9C8</accession>
<dbReference type="Proteomes" id="UP000280698">
    <property type="component" value="Unassembled WGS sequence"/>
</dbReference>
<evidence type="ECO:0000313" key="2">
    <source>
        <dbReference type="EMBL" id="RNL89301.1"/>
    </source>
</evidence>
<protein>
    <submittedName>
        <fullName evidence="2">Uncharacterized protein</fullName>
    </submittedName>
</protein>
<dbReference type="RefSeq" id="WP_123243366.1">
    <property type="nucleotide sequence ID" value="NZ_JAAHBY010000112.1"/>
</dbReference>
<organism evidence="2 3">
    <name type="scientific">Micromonospora solifontis</name>
    <dbReference type="NCBI Taxonomy" id="2487138"/>
    <lineage>
        <taxon>Bacteria</taxon>
        <taxon>Bacillati</taxon>
        <taxon>Actinomycetota</taxon>
        <taxon>Actinomycetes</taxon>
        <taxon>Micromonosporales</taxon>
        <taxon>Micromonosporaceae</taxon>
        <taxon>Micromonospora</taxon>
    </lineage>
</organism>
<dbReference type="EMBL" id="RJLN01000112">
    <property type="protein sequence ID" value="RNL89301.1"/>
    <property type="molecule type" value="Genomic_DNA"/>
</dbReference>
<proteinExistence type="predicted"/>
<name>A0ABX9W9C8_9ACTN</name>
<evidence type="ECO:0000256" key="1">
    <source>
        <dbReference type="SAM" id="MobiDB-lite"/>
    </source>
</evidence>
<sequence length="59" mass="6285">MTDETASHVPPDPTMGAHVSAAAASVEPPSSLDLWARALVMHRCFGEDDVEPNILRGLD</sequence>
<gene>
    <name evidence="2" type="ORF">EFE23_25015</name>
</gene>
<comment type="caution">
    <text evidence="2">The sequence shown here is derived from an EMBL/GenBank/DDBJ whole genome shotgun (WGS) entry which is preliminary data.</text>
</comment>
<keyword evidence="3" id="KW-1185">Reference proteome</keyword>
<feature type="region of interest" description="Disordered" evidence="1">
    <location>
        <begin position="1"/>
        <end position="22"/>
    </location>
</feature>